<evidence type="ECO:0000256" key="1">
    <source>
        <dbReference type="SAM" id="Phobius"/>
    </source>
</evidence>
<reference evidence="2" key="2">
    <citation type="journal article" date="2023" name="IMA Fungus">
        <title>Comparative genomic study of the Penicillium genus elucidates a diverse pangenome and 15 lateral gene transfer events.</title>
        <authorList>
            <person name="Petersen C."/>
            <person name="Sorensen T."/>
            <person name="Nielsen M.R."/>
            <person name="Sondergaard T.E."/>
            <person name="Sorensen J.L."/>
            <person name="Fitzpatrick D.A."/>
            <person name="Frisvad J.C."/>
            <person name="Nielsen K.L."/>
        </authorList>
    </citation>
    <scope>NUCLEOTIDE SEQUENCE</scope>
    <source>
        <strain evidence="2">IBT 29864</strain>
    </source>
</reference>
<comment type="caution">
    <text evidence="2">The sequence shown here is derived from an EMBL/GenBank/DDBJ whole genome shotgun (WGS) entry which is preliminary data.</text>
</comment>
<dbReference type="EMBL" id="JAPZBS010000001">
    <property type="protein sequence ID" value="KAJ5389394.1"/>
    <property type="molecule type" value="Genomic_DNA"/>
</dbReference>
<evidence type="ECO:0000313" key="2">
    <source>
        <dbReference type="EMBL" id="KAJ5389394.1"/>
    </source>
</evidence>
<gene>
    <name evidence="2" type="ORF">N7496_000462</name>
</gene>
<sequence length="252" mass="28909">MSENSLNKKADEAQQLPRAQRTRFSTTSLVKILFVLLSFAILIWTFQGHLSRRLSSYTRTAEEPDLVTELPQRDQTPDIRCYFSTKRYDIQSGMTACYPTSGGIWLAELGPVELQYLGINRFDSTERSWNEAEEDQFCHELRKFGGCWHNPKSPYDLWIGGLCSDLYELEPVFSIDRRVAFPAKGGVWVLSRDEETRRFPRGIVGVNNALTMEERSMVLERLGAVYCDDVAECHLLDDLKKEPRDLAGNQDL</sequence>
<dbReference type="RefSeq" id="XP_056560122.1">
    <property type="nucleotide sequence ID" value="XM_056693393.1"/>
</dbReference>
<dbReference type="OrthoDB" id="4487429at2759"/>
<dbReference type="GeneID" id="81432570"/>
<proteinExistence type="predicted"/>
<protein>
    <submittedName>
        <fullName evidence="2">Uncharacterized protein</fullName>
    </submittedName>
</protein>
<name>A0A9W9VUC2_9EURO</name>
<feature type="transmembrane region" description="Helical" evidence="1">
    <location>
        <begin position="28"/>
        <end position="46"/>
    </location>
</feature>
<dbReference type="Proteomes" id="UP001147782">
    <property type="component" value="Unassembled WGS sequence"/>
</dbReference>
<accession>A0A9W9VUC2</accession>
<keyword evidence="1" id="KW-0472">Membrane</keyword>
<evidence type="ECO:0000313" key="3">
    <source>
        <dbReference type="Proteomes" id="UP001147782"/>
    </source>
</evidence>
<dbReference type="AlphaFoldDB" id="A0A9W9VUC2"/>
<keyword evidence="3" id="KW-1185">Reference proteome</keyword>
<keyword evidence="1" id="KW-1133">Transmembrane helix</keyword>
<reference evidence="2" key="1">
    <citation type="submission" date="2022-11" db="EMBL/GenBank/DDBJ databases">
        <authorList>
            <person name="Petersen C."/>
        </authorList>
    </citation>
    <scope>NUCLEOTIDE SEQUENCE</scope>
    <source>
        <strain evidence="2">IBT 29864</strain>
    </source>
</reference>
<organism evidence="2 3">
    <name type="scientific">Penicillium cataractarum</name>
    <dbReference type="NCBI Taxonomy" id="2100454"/>
    <lineage>
        <taxon>Eukaryota</taxon>
        <taxon>Fungi</taxon>
        <taxon>Dikarya</taxon>
        <taxon>Ascomycota</taxon>
        <taxon>Pezizomycotina</taxon>
        <taxon>Eurotiomycetes</taxon>
        <taxon>Eurotiomycetidae</taxon>
        <taxon>Eurotiales</taxon>
        <taxon>Aspergillaceae</taxon>
        <taxon>Penicillium</taxon>
    </lineage>
</organism>
<keyword evidence="1" id="KW-0812">Transmembrane</keyword>